<feature type="region of interest" description="Disordered" evidence="1">
    <location>
        <begin position="1"/>
        <end position="23"/>
    </location>
</feature>
<dbReference type="RefSeq" id="WP_216007102.1">
    <property type="nucleotide sequence ID" value="NZ_JAHKPV010000001.1"/>
</dbReference>
<keyword evidence="4" id="KW-1185">Reference proteome</keyword>
<sequence length="76" mass="8452">MSEFDESNFEQSGNWANASSDVDDTHSIAGRARVREQLQQDIDAFLSQGGTIQEVETSFRVSSPRKVDTGFNNRAL</sequence>
<evidence type="ECO:0000313" key="4">
    <source>
        <dbReference type="Proteomes" id="UP000753376"/>
    </source>
</evidence>
<organism evidence="3 4">
    <name type="scientific">Marinobacter salexigens</name>
    <dbReference type="NCBI Taxonomy" id="1925763"/>
    <lineage>
        <taxon>Bacteria</taxon>
        <taxon>Pseudomonadati</taxon>
        <taxon>Pseudomonadota</taxon>
        <taxon>Gammaproteobacteria</taxon>
        <taxon>Pseudomonadales</taxon>
        <taxon>Marinobacteraceae</taxon>
        <taxon>Marinobacter</taxon>
    </lineage>
</organism>
<feature type="domain" description="Transcriptional regulator SutA RNAP-binding" evidence="2">
    <location>
        <begin position="30"/>
        <end position="57"/>
    </location>
</feature>
<dbReference type="Pfam" id="PF20661">
    <property type="entry name" value="SutA-RBD"/>
    <property type="match status" value="1"/>
</dbReference>
<proteinExistence type="predicted"/>
<evidence type="ECO:0000259" key="2">
    <source>
        <dbReference type="Pfam" id="PF20661"/>
    </source>
</evidence>
<dbReference type="EMBL" id="JAHKPV010000001">
    <property type="protein sequence ID" value="MBU2873265.1"/>
    <property type="molecule type" value="Genomic_DNA"/>
</dbReference>
<accession>A0ABS6A6C0</accession>
<feature type="compositionally biased region" description="Polar residues" evidence="1">
    <location>
        <begin position="9"/>
        <end position="20"/>
    </location>
</feature>
<evidence type="ECO:0000313" key="3">
    <source>
        <dbReference type="EMBL" id="MBU2873265.1"/>
    </source>
</evidence>
<name>A0ABS6A6C0_9GAMM</name>
<dbReference type="Proteomes" id="UP000753376">
    <property type="component" value="Unassembled WGS sequence"/>
</dbReference>
<reference evidence="3 4" key="1">
    <citation type="submission" date="2021-05" db="EMBL/GenBank/DDBJ databases">
        <title>Draft genomes of bacteria isolated from model marine particles.</title>
        <authorList>
            <person name="Datta M.S."/>
            <person name="Schwartzman J.A."/>
            <person name="Enke T.N."/>
            <person name="Saavedra J."/>
            <person name="Cermak N."/>
            <person name="Cordero O.X."/>
        </authorList>
    </citation>
    <scope>NUCLEOTIDE SEQUENCE [LARGE SCALE GENOMIC DNA]</scope>
    <source>
        <strain evidence="3 4">D2M19</strain>
    </source>
</reference>
<dbReference type="InterPro" id="IPR049191">
    <property type="entry name" value="SutA_RBD"/>
</dbReference>
<comment type="caution">
    <text evidence="3">The sequence shown here is derived from an EMBL/GenBank/DDBJ whole genome shotgun (WGS) entry which is preliminary data.</text>
</comment>
<evidence type="ECO:0000256" key="1">
    <source>
        <dbReference type="SAM" id="MobiDB-lite"/>
    </source>
</evidence>
<gene>
    <name evidence="3" type="ORF">KO508_04505</name>
</gene>
<protein>
    <recommendedName>
        <fullName evidence="2">Transcriptional regulator SutA RNAP-binding domain-containing protein</fullName>
    </recommendedName>
</protein>